<dbReference type="Proteomes" id="UP000053237">
    <property type="component" value="Unassembled WGS sequence"/>
</dbReference>
<organism evidence="1 2">
    <name type="scientific">Albugo candida</name>
    <dbReference type="NCBI Taxonomy" id="65357"/>
    <lineage>
        <taxon>Eukaryota</taxon>
        <taxon>Sar</taxon>
        <taxon>Stramenopiles</taxon>
        <taxon>Oomycota</taxon>
        <taxon>Peronosporomycetes</taxon>
        <taxon>Albuginales</taxon>
        <taxon>Albuginaceae</taxon>
        <taxon>Albugo</taxon>
    </lineage>
</organism>
<dbReference type="EMBL" id="CAIX01000123">
    <property type="protein sequence ID" value="CCI46313.1"/>
    <property type="molecule type" value="Genomic_DNA"/>
</dbReference>
<evidence type="ECO:0000313" key="1">
    <source>
        <dbReference type="EMBL" id="CCI46313.1"/>
    </source>
</evidence>
<reference evidence="1 2" key="1">
    <citation type="submission" date="2012-05" db="EMBL/GenBank/DDBJ databases">
        <title>Recombination and specialization in a pathogen metapopulation.</title>
        <authorList>
            <person name="Gardiner A."/>
            <person name="Kemen E."/>
            <person name="Schultz-Larsen T."/>
            <person name="MacLean D."/>
            <person name="Van Oosterhout C."/>
            <person name="Jones J.D.G."/>
        </authorList>
    </citation>
    <scope>NUCLEOTIDE SEQUENCE [LARGE SCALE GENOMIC DNA]</scope>
    <source>
        <strain evidence="1 2">Ac Nc2</strain>
    </source>
</reference>
<protein>
    <submittedName>
        <fullName evidence="1">Uncharacterized protein</fullName>
    </submittedName>
</protein>
<comment type="caution">
    <text evidence="1">The sequence shown here is derived from an EMBL/GenBank/DDBJ whole genome shotgun (WGS) entry which is preliminary data.</text>
</comment>
<accession>A0A024GHE2</accession>
<dbReference type="InParanoid" id="A0A024GHE2"/>
<proteinExistence type="predicted"/>
<evidence type="ECO:0000313" key="2">
    <source>
        <dbReference type="Proteomes" id="UP000053237"/>
    </source>
</evidence>
<sequence>MGDEQDQSLKYLRLSSLSNCFYSQIQDEEYIWPFGLSHNLVRSSSSVNRIENEEILKLSEVSRVKKEESVNMRKRIAETDSRSNYLITYDVRTNRMQLHNPYLYILYVIGRHPNTPQFNLLPTPHETGIEFYDLDGNNHCLDLKNPLSPWCINQLPQLLMLIIRNIFPPKPGNEKKYYEKLGWIDVSKKLETVFPYPSFDQSEKADSLRYHWCQIALLHSNRFHSILFQFSLLIEMRAVHATGAPSLFHMLCPEADRRDSVMSCGCSVSCKVAS</sequence>
<name>A0A024GHE2_9STRA</name>
<dbReference type="AlphaFoldDB" id="A0A024GHE2"/>
<gene>
    <name evidence="1" type="ORF">BN9_072420</name>
</gene>
<keyword evidence="2" id="KW-1185">Reference proteome</keyword>